<proteinExistence type="predicted"/>
<evidence type="ECO:0000313" key="2">
    <source>
        <dbReference type="EMBL" id="GHD15175.1"/>
    </source>
</evidence>
<sequence length="188" mass="20366">MKKTSALILTSALLAAGTFLAAPAGAASAALPDKYDTYVPDGDTYAKRTNPDHLKNHNQAKARLTTGGAPFTFQTSANCFHRGQGCTSLSFVNKKSIEGIRIFQSKSKCPIKITGGTEWGHAGSGDNSESRKSHWNGYKLDIDPTTCVSNYIKSNYTLSGTVDGNPRYISGGGNWYVKESNHWDITYF</sequence>
<dbReference type="EMBL" id="BMVC01000022">
    <property type="protein sequence ID" value="GHD15175.1"/>
    <property type="molecule type" value="Genomic_DNA"/>
</dbReference>
<reference evidence="2" key="2">
    <citation type="submission" date="2020-09" db="EMBL/GenBank/DDBJ databases">
        <authorList>
            <person name="Sun Q."/>
            <person name="Ohkuma M."/>
        </authorList>
    </citation>
    <scope>NUCLEOTIDE SEQUENCE</scope>
    <source>
        <strain evidence="2">JCM 4637</strain>
    </source>
</reference>
<evidence type="ECO:0000256" key="1">
    <source>
        <dbReference type="SAM" id="SignalP"/>
    </source>
</evidence>
<dbReference type="Proteomes" id="UP000638353">
    <property type="component" value="Unassembled WGS sequence"/>
</dbReference>
<feature type="signal peptide" evidence="1">
    <location>
        <begin position="1"/>
        <end position="21"/>
    </location>
</feature>
<comment type="caution">
    <text evidence="2">The sequence shown here is derived from an EMBL/GenBank/DDBJ whole genome shotgun (WGS) entry which is preliminary data.</text>
</comment>
<organism evidence="2 3">
    <name type="scientific">Streptomyces finlayi</name>
    <dbReference type="NCBI Taxonomy" id="67296"/>
    <lineage>
        <taxon>Bacteria</taxon>
        <taxon>Bacillati</taxon>
        <taxon>Actinomycetota</taxon>
        <taxon>Actinomycetes</taxon>
        <taxon>Kitasatosporales</taxon>
        <taxon>Streptomycetaceae</taxon>
        <taxon>Streptomyces</taxon>
    </lineage>
</organism>
<accession>A0A918X6D8</accession>
<dbReference type="AlphaFoldDB" id="A0A918X6D8"/>
<feature type="chain" id="PRO_5039039988" description="Peptidase M15C domain-containing protein" evidence="1">
    <location>
        <begin position="22"/>
        <end position="188"/>
    </location>
</feature>
<evidence type="ECO:0008006" key="4">
    <source>
        <dbReference type="Google" id="ProtNLM"/>
    </source>
</evidence>
<protein>
    <recommendedName>
        <fullName evidence="4">Peptidase M15C domain-containing protein</fullName>
    </recommendedName>
</protein>
<keyword evidence="1" id="KW-0732">Signal</keyword>
<dbReference type="RefSeq" id="WP_189826423.1">
    <property type="nucleotide sequence ID" value="NZ_BMVC01000022.1"/>
</dbReference>
<evidence type="ECO:0000313" key="3">
    <source>
        <dbReference type="Proteomes" id="UP000638353"/>
    </source>
</evidence>
<reference evidence="2" key="1">
    <citation type="journal article" date="2014" name="Int. J. Syst. Evol. Microbiol.">
        <title>Complete genome sequence of Corynebacterium casei LMG S-19264T (=DSM 44701T), isolated from a smear-ripened cheese.</title>
        <authorList>
            <consortium name="US DOE Joint Genome Institute (JGI-PGF)"/>
            <person name="Walter F."/>
            <person name="Albersmeier A."/>
            <person name="Kalinowski J."/>
            <person name="Ruckert C."/>
        </authorList>
    </citation>
    <scope>NUCLEOTIDE SEQUENCE</scope>
    <source>
        <strain evidence="2">JCM 4637</strain>
    </source>
</reference>
<gene>
    <name evidence="2" type="ORF">GCM10010334_75030</name>
</gene>
<name>A0A918X6D8_9ACTN</name>